<reference evidence="3 4" key="1">
    <citation type="submission" date="2024-06" db="EMBL/GenBank/DDBJ databases">
        <title>Sorghum-associated microbial communities from plants grown in Nebraska, USA.</title>
        <authorList>
            <person name="Schachtman D."/>
        </authorList>
    </citation>
    <scope>NUCLEOTIDE SEQUENCE [LARGE SCALE GENOMIC DNA]</scope>
    <source>
        <strain evidence="3 4">2709</strain>
    </source>
</reference>
<accession>A0ABV2Q4I6</accession>
<dbReference type="SUPFAM" id="SSF53474">
    <property type="entry name" value="alpha/beta-Hydrolases"/>
    <property type="match status" value="1"/>
</dbReference>
<keyword evidence="1 3" id="KW-0378">Hydrolase</keyword>
<dbReference type="Gene3D" id="3.40.50.1820">
    <property type="entry name" value="alpha/beta hydrolase"/>
    <property type="match status" value="1"/>
</dbReference>
<feature type="domain" description="Alpha/beta hydrolase fold-3" evidence="2">
    <location>
        <begin position="81"/>
        <end position="187"/>
    </location>
</feature>
<gene>
    <name evidence="3" type="ORF">ABIE13_001041</name>
</gene>
<dbReference type="InterPro" id="IPR013094">
    <property type="entry name" value="AB_hydrolase_3"/>
</dbReference>
<dbReference type="PANTHER" id="PTHR48081">
    <property type="entry name" value="AB HYDROLASE SUPERFAMILY PROTEIN C4A8.06C"/>
    <property type="match status" value="1"/>
</dbReference>
<dbReference type="Proteomes" id="UP001549320">
    <property type="component" value="Unassembled WGS sequence"/>
</dbReference>
<dbReference type="PANTHER" id="PTHR48081:SF33">
    <property type="entry name" value="KYNURENINE FORMAMIDASE"/>
    <property type="match status" value="1"/>
</dbReference>
<evidence type="ECO:0000259" key="2">
    <source>
        <dbReference type="Pfam" id="PF07859"/>
    </source>
</evidence>
<sequence length="284" mass="30731">MNNLAGQKYAPQAIAPLEGDAEYEYVTGQMRASFPALLEEFRAASAAAQVLDGWVWDVKYGEHPRETFDFRAAQGSSRGTLIYLHAGYWQSRDKSQFRFLVPALNEAGFNVALANYPLCPEVSVQDIILSVCHLPPAVRSLTKSARQKPLIVAGHSAGGHLAVEIACRPDMAGSVDGVLAISGIYDLTGLIGTSLNRNLRLDEETARAASPLRRVPDHVPAAVFVVGGGETTAFKQQNQAMADAWRAAGDCRDAVSAQDDHFMVLRSFGHSVGLLRTMLMGFLD</sequence>
<proteinExistence type="predicted"/>
<keyword evidence="4" id="KW-1185">Reference proteome</keyword>
<protein>
    <submittedName>
        <fullName evidence="3">Arylformamidase</fullName>
        <ecNumber evidence="3">3.5.1.9</ecNumber>
    </submittedName>
</protein>
<evidence type="ECO:0000313" key="4">
    <source>
        <dbReference type="Proteomes" id="UP001549320"/>
    </source>
</evidence>
<dbReference type="EC" id="3.5.1.9" evidence="3"/>
<evidence type="ECO:0000313" key="3">
    <source>
        <dbReference type="EMBL" id="MET4575941.1"/>
    </source>
</evidence>
<comment type="caution">
    <text evidence="3">The sequence shown here is derived from an EMBL/GenBank/DDBJ whole genome shotgun (WGS) entry which is preliminary data.</text>
</comment>
<evidence type="ECO:0000256" key="1">
    <source>
        <dbReference type="ARBA" id="ARBA00022801"/>
    </source>
</evidence>
<dbReference type="InterPro" id="IPR029058">
    <property type="entry name" value="AB_hydrolase_fold"/>
</dbReference>
<dbReference type="Pfam" id="PF07859">
    <property type="entry name" value="Abhydrolase_3"/>
    <property type="match status" value="1"/>
</dbReference>
<dbReference type="EMBL" id="JBEPSH010000002">
    <property type="protein sequence ID" value="MET4575941.1"/>
    <property type="molecule type" value="Genomic_DNA"/>
</dbReference>
<organism evidence="3 4">
    <name type="scientific">Ottowia thiooxydans</name>
    <dbReference type="NCBI Taxonomy" id="219182"/>
    <lineage>
        <taxon>Bacteria</taxon>
        <taxon>Pseudomonadati</taxon>
        <taxon>Pseudomonadota</taxon>
        <taxon>Betaproteobacteria</taxon>
        <taxon>Burkholderiales</taxon>
        <taxon>Comamonadaceae</taxon>
        <taxon>Ottowia</taxon>
    </lineage>
</organism>
<name>A0ABV2Q4I6_9BURK</name>
<dbReference type="GO" id="GO:0004061">
    <property type="term" value="F:arylformamidase activity"/>
    <property type="evidence" value="ECO:0007669"/>
    <property type="project" value="UniProtKB-EC"/>
</dbReference>
<dbReference type="InterPro" id="IPR050300">
    <property type="entry name" value="GDXG_lipolytic_enzyme"/>
</dbReference>
<dbReference type="RefSeq" id="WP_354441733.1">
    <property type="nucleotide sequence ID" value="NZ_JBEPSH010000002.1"/>
</dbReference>